<dbReference type="AlphaFoldDB" id="A0A8S9QG54"/>
<dbReference type="EMBL" id="QGKX02001290">
    <property type="protein sequence ID" value="KAF3538702.1"/>
    <property type="molecule type" value="Genomic_DNA"/>
</dbReference>
<evidence type="ECO:0000313" key="2">
    <source>
        <dbReference type="Proteomes" id="UP000712600"/>
    </source>
</evidence>
<name>A0A8S9QG54_BRACR</name>
<sequence length="251" mass="29686">MPEEPFFDKITFLDKGTFLEDQKVIRTNIFSNMYSSRRLKNAHQQRVTNGFHDTAVGVDDHFKQKYRQHTRSSFDIDTPSSFDRRPKFGKRAYDRDGTRRFHLEEKDEYGIYRDDYGHAIDVDEHIIRVSKDDIRSLLERASMDEDSYLCLQEHARSFTQIKLVPEIYIKDEINEMFYVVCGAQEKNEGDFQMKLDGVYYPLNDNISWLTTCMEEMMQDIAKIQKQRVAEATALASIDRHHSTSIDDRLWI</sequence>
<proteinExistence type="predicted"/>
<evidence type="ECO:0000313" key="1">
    <source>
        <dbReference type="EMBL" id="KAF3538702.1"/>
    </source>
</evidence>
<gene>
    <name evidence="1" type="ORF">F2Q69_00021626</name>
</gene>
<dbReference type="Proteomes" id="UP000712600">
    <property type="component" value="Unassembled WGS sequence"/>
</dbReference>
<reference evidence="1" key="1">
    <citation type="submission" date="2019-12" db="EMBL/GenBank/DDBJ databases">
        <title>Genome sequencing and annotation of Brassica cretica.</title>
        <authorList>
            <person name="Studholme D.J."/>
            <person name="Sarris P."/>
        </authorList>
    </citation>
    <scope>NUCLEOTIDE SEQUENCE</scope>
    <source>
        <strain evidence="1">PFS-109/04</strain>
        <tissue evidence="1">Leaf</tissue>
    </source>
</reference>
<organism evidence="1 2">
    <name type="scientific">Brassica cretica</name>
    <name type="common">Mustard</name>
    <dbReference type="NCBI Taxonomy" id="69181"/>
    <lineage>
        <taxon>Eukaryota</taxon>
        <taxon>Viridiplantae</taxon>
        <taxon>Streptophyta</taxon>
        <taxon>Embryophyta</taxon>
        <taxon>Tracheophyta</taxon>
        <taxon>Spermatophyta</taxon>
        <taxon>Magnoliopsida</taxon>
        <taxon>eudicotyledons</taxon>
        <taxon>Gunneridae</taxon>
        <taxon>Pentapetalae</taxon>
        <taxon>rosids</taxon>
        <taxon>malvids</taxon>
        <taxon>Brassicales</taxon>
        <taxon>Brassicaceae</taxon>
        <taxon>Brassiceae</taxon>
        <taxon>Brassica</taxon>
    </lineage>
</organism>
<protein>
    <submittedName>
        <fullName evidence="1">Uncharacterized protein</fullName>
    </submittedName>
</protein>
<comment type="caution">
    <text evidence="1">The sequence shown here is derived from an EMBL/GenBank/DDBJ whole genome shotgun (WGS) entry which is preliminary data.</text>
</comment>
<accession>A0A8S9QG54</accession>